<accession>G7Y7C7</accession>
<gene>
    <name evidence="2" type="ORF">CLF_102127</name>
</gene>
<dbReference type="PANTHER" id="PTHR22774:SF11">
    <property type="entry name" value="CHOREIN N-TERMINAL DOMAIN-CONTAINING PROTEIN"/>
    <property type="match status" value="1"/>
</dbReference>
<dbReference type="EMBL" id="DF142914">
    <property type="protein sequence ID" value="GAA48862.1"/>
    <property type="molecule type" value="Genomic_DNA"/>
</dbReference>
<reference evidence="2" key="1">
    <citation type="journal article" date="2011" name="Genome Biol.">
        <title>The draft genome of the carcinogenic human liver fluke Clonorchis sinensis.</title>
        <authorList>
            <person name="Wang X."/>
            <person name="Chen W."/>
            <person name="Huang Y."/>
            <person name="Sun J."/>
            <person name="Men J."/>
            <person name="Liu H."/>
            <person name="Luo F."/>
            <person name="Guo L."/>
            <person name="Lv X."/>
            <person name="Deng C."/>
            <person name="Zhou C."/>
            <person name="Fan Y."/>
            <person name="Li X."/>
            <person name="Huang L."/>
            <person name="Hu Y."/>
            <person name="Liang C."/>
            <person name="Hu X."/>
            <person name="Xu J."/>
            <person name="Yu X."/>
        </authorList>
    </citation>
    <scope>NUCLEOTIDE SEQUENCE [LARGE SCALE GENOMIC DNA]</scope>
    <source>
        <strain evidence="2">Henan</strain>
    </source>
</reference>
<feature type="region of interest" description="Disordered" evidence="1">
    <location>
        <begin position="868"/>
        <end position="923"/>
    </location>
</feature>
<keyword evidence="3" id="KW-1185">Reference proteome</keyword>
<dbReference type="InterPro" id="IPR026728">
    <property type="entry name" value="BLTP3A/B"/>
</dbReference>
<proteinExistence type="predicted"/>
<name>G7Y7C7_CLOSI</name>
<evidence type="ECO:0000313" key="3">
    <source>
        <dbReference type="Proteomes" id="UP000008909"/>
    </source>
</evidence>
<evidence type="ECO:0000256" key="1">
    <source>
        <dbReference type="SAM" id="MobiDB-lite"/>
    </source>
</evidence>
<evidence type="ECO:0000313" key="2">
    <source>
        <dbReference type="EMBL" id="GAA48862.1"/>
    </source>
</evidence>
<sequence>MASLIKSQIIKPFLQFTKNLSADQINLSIVKGEAQLDSLELNEAVLMELLGLPTWLNLRKAQCSGISFKIRWTKLNTHPVCVVIDQIDVELEALENPRPEVDSLIASYRIGSGKYRLADRVVDGATVLINAVSIRFCAKAFEASIEISRLSLVSKTPTWQPGPLKLTSLLFPNADAVLIFKELSWDSARIVADGLLNELNGTPVKLITNSGRIRVTLKKRLSDSALISSRMQLYLDDLLWILTLSQVEAAIVFARSLQHSVFLAAEQSRQFAASRAKPTETASTRQKKAGKKDLYSAAALLFHRYDVVETSYHLTLYRTEMHFCDEAKNDTNLTATPNGYIKVHFNRLELDWYPYHLNTTPRVSWHGSREFHEARNAWLRSLNPVHTIQLSLRESTSVDSDNSTPDVLSEHDLVNSDPSIFQSVIVFRICDLDVSLLSLPEVSVDISSGDRHGTMVQQHHHLGEEVPANASLFIGSDKKLHCLSESVYFLTVELNNIYRSYPSKQPPGMEADTLPCFFFAQLKPFYVRFDADTVIWLNMFLLTLHLNLYTLMRQTSLLSQDTGLIEPKSYHLRCEALMPRLLLPLCSAKPNNSVALPGPDMLVLQADQLFIQLLVPPVTTFTASVLRGLLAEQPSSSSFPNTKEPGGGPRHVPLDVNKFAYLICSARSNQVHPSMPDSPQFWCLHCPHVWAEFLTVVEIFDASSSQHSPRNRTRCTVYRQSFLESIPLSLWVVQCAPQPGRPPLNVLVDIDCSLNPLESSNPQIPMDIPPSNPDDCILISLGMVPSMGLGHHWIPVSYSRLPDALDQLLLLNQLLNQLMEVKDQVNVDIIRIYLTEMNSKHVDPTSINWLFTLSFRLRRPIQVQITGLESNSSTDESPSHCDFHLSNSHLPVDMRDTSLTSTSDRSSEGGPKENTVVSPRVSVQQFPHLNPYSSCPAAMSDRCEDMQFSDPAKKDRQSPRLGLENEKAHLSSSLSSGSDSGLFKLTKDSETGSITGSQDSWLNTYEILLASDDTTSVNLDSLSIMSQDERSADGNHISTTTSAEEIGLELSEDVSSIYTCSYLRREEAMLRQKTPTKASVREPGRSQSIVTPPCVAILLKGLCGIADACENELRLWVNLQSLEAFSVDPADGKKKCAPTTGSRLDAADSSVAEQTLLSVFLSATKDTSRLSYDNPSWDSCLSLSADLLQTWSLRLTPTIRCLLIELATEFARRSNLHSHLLKIPKVNTTLLSAQLPLPSVDVHIKLKGGSVEFDMQPEEVTTAGDENQFFRKIRVEQGLSIRLDRDAILRIGFDRQNPPFATTRRLFSPLSHADLLEKLSPEIPSSHQVLLNQYSNENKRLKDQLDVHRFCEFERAHLVVCELTGRFGLNLGSYPLGVGSLAVSQFLCFLRNDMAARASNCDRSLSERPEFRYLATLPSARTKTNRRDLSNYLLSSQASAGKKTRPQGTQQFYCEQVSECEKYNGLALYNQRTLSDVDPRLSNRCLVELEGLSVQLDVDSVDQSATPVFSVSKTANRSVEGKWTVKTGRLDELVTRMTSLYSVDCCGDERRPIIQNSILIVIRVNRTLTTFGAVLPQFGENRVTVLEKRPYYIISDSFTKRTTRTKMNYTISTARANRALMLSPRLLTKRGTDQPSPDLQPMNAPELSAFRYTATHRVVLVKRGTVV</sequence>
<dbReference type="PANTHER" id="PTHR22774">
    <property type="entry name" value="CHOREIN N-TERMINAL DOMAIN-CONTAINING PROTEIN"/>
    <property type="match status" value="1"/>
</dbReference>
<dbReference type="Pfam" id="PF24917">
    <property type="entry name" value="BLTP3A_B"/>
    <property type="match status" value="1"/>
</dbReference>
<protein>
    <submittedName>
        <fullName evidence="2">UHRF1-binding protein 1-like</fullName>
    </submittedName>
</protein>
<dbReference type="Proteomes" id="UP000008909">
    <property type="component" value="Unassembled WGS sequence"/>
</dbReference>
<reference key="2">
    <citation type="submission" date="2011-10" db="EMBL/GenBank/DDBJ databases">
        <title>The genome and transcriptome sequence of Clonorchis sinensis provide insights into the carcinogenic liver fluke.</title>
        <authorList>
            <person name="Wang X."/>
            <person name="Huang Y."/>
            <person name="Chen W."/>
            <person name="Liu H."/>
            <person name="Guo L."/>
            <person name="Chen Y."/>
            <person name="Luo F."/>
            <person name="Zhou W."/>
            <person name="Sun J."/>
            <person name="Mao Q."/>
            <person name="Liang P."/>
            <person name="Zhou C."/>
            <person name="Tian Y."/>
            <person name="Men J."/>
            <person name="Lv X."/>
            <person name="Huang L."/>
            <person name="Zhou J."/>
            <person name="Hu Y."/>
            <person name="Li R."/>
            <person name="Zhang F."/>
            <person name="Lei H."/>
            <person name="Li X."/>
            <person name="Hu X."/>
            <person name="Liang C."/>
            <person name="Xu J."/>
            <person name="Wu Z."/>
            <person name="Yu X."/>
        </authorList>
    </citation>
    <scope>NUCLEOTIDE SEQUENCE</scope>
    <source>
        <strain>Henan</strain>
    </source>
</reference>
<organism evidence="2 3">
    <name type="scientific">Clonorchis sinensis</name>
    <name type="common">Chinese liver fluke</name>
    <dbReference type="NCBI Taxonomy" id="79923"/>
    <lineage>
        <taxon>Eukaryota</taxon>
        <taxon>Metazoa</taxon>
        <taxon>Spiralia</taxon>
        <taxon>Lophotrochozoa</taxon>
        <taxon>Platyhelminthes</taxon>
        <taxon>Trematoda</taxon>
        <taxon>Digenea</taxon>
        <taxon>Opisthorchiida</taxon>
        <taxon>Opisthorchiata</taxon>
        <taxon>Opisthorchiidae</taxon>
        <taxon>Clonorchis</taxon>
    </lineage>
</organism>